<dbReference type="Proteomes" id="UP000053144">
    <property type="component" value="Chromosome 10"/>
</dbReference>
<dbReference type="SUPFAM" id="SSF81383">
    <property type="entry name" value="F-box domain"/>
    <property type="match status" value="1"/>
</dbReference>
<proteinExistence type="predicted"/>
<dbReference type="Pfam" id="PF00646">
    <property type="entry name" value="F-box"/>
    <property type="match status" value="1"/>
</dbReference>
<dbReference type="STRING" id="3914.A0A0L9VP78"/>
<dbReference type="OMA" id="GHLACET"/>
<accession>A0A0L9VP78</accession>
<evidence type="ECO:0000313" key="3">
    <source>
        <dbReference type="Proteomes" id="UP000053144"/>
    </source>
</evidence>
<evidence type="ECO:0000259" key="1">
    <source>
        <dbReference type="Pfam" id="PF00646"/>
    </source>
</evidence>
<dbReference type="Gene3D" id="1.20.1280.50">
    <property type="match status" value="1"/>
</dbReference>
<dbReference type="Gramene" id="KOM56850">
    <property type="protein sequence ID" value="KOM56850"/>
    <property type="gene ID" value="LR48_Vigan10g274200"/>
</dbReference>
<dbReference type="PANTHER" id="PTHR31293">
    <property type="entry name" value="RNI-LIKE SUPERFAMILY PROTEIN"/>
    <property type="match status" value="1"/>
</dbReference>
<dbReference type="AlphaFoldDB" id="A0A0L9VP78"/>
<gene>
    <name evidence="2" type="ORF">LR48_Vigan10g274200</name>
</gene>
<reference evidence="3" key="1">
    <citation type="journal article" date="2015" name="Proc. Natl. Acad. Sci. U.S.A.">
        <title>Genome sequencing of adzuki bean (Vigna angularis) provides insight into high starch and low fat accumulation and domestication.</title>
        <authorList>
            <person name="Yang K."/>
            <person name="Tian Z."/>
            <person name="Chen C."/>
            <person name="Luo L."/>
            <person name="Zhao B."/>
            <person name="Wang Z."/>
            <person name="Yu L."/>
            <person name="Li Y."/>
            <person name="Sun Y."/>
            <person name="Li W."/>
            <person name="Chen Y."/>
            <person name="Li Y."/>
            <person name="Zhang Y."/>
            <person name="Ai D."/>
            <person name="Zhao J."/>
            <person name="Shang C."/>
            <person name="Ma Y."/>
            <person name="Wu B."/>
            <person name="Wang M."/>
            <person name="Gao L."/>
            <person name="Sun D."/>
            <person name="Zhang P."/>
            <person name="Guo F."/>
            <person name="Wang W."/>
            <person name="Li Y."/>
            <person name="Wang J."/>
            <person name="Varshney R.K."/>
            <person name="Wang J."/>
            <person name="Ling H.Q."/>
            <person name="Wan P."/>
        </authorList>
    </citation>
    <scope>NUCLEOTIDE SEQUENCE</scope>
    <source>
        <strain evidence="3">cv. Jingnong 6</strain>
    </source>
</reference>
<organism evidence="2 3">
    <name type="scientific">Phaseolus angularis</name>
    <name type="common">Azuki bean</name>
    <name type="synonym">Vigna angularis</name>
    <dbReference type="NCBI Taxonomy" id="3914"/>
    <lineage>
        <taxon>Eukaryota</taxon>
        <taxon>Viridiplantae</taxon>
        <taxon>Streptophyta</taxon>
        <taxon>Embryophyta</taxon>
        <taxon>Tracheophyta</taxon>
        <taxon>Spermatophyta</taxon>
        <taxon>Magnoliopsida</taxon>
        <taxon>eudicotyledons</taxon>
        <taxon>Gunneridae</taxon>
        <taxon>Pentapetalae</taxon>
        <taxon>rosids</taxon>
        <taxon>fabids</taxon>
        <taxon>Fabales</taxon>
        <taxon>Fabaceae</taxon>
        <taxon>Papilionoideae</taxon>
        <taxon>50 kb inversion clade</taxon>
        <taxon>NPAAA clade</taxon>
        <taxon>indigoferoid/millettioid clade</taxon>
        <taxon>Phaseoleae</taxon>
        <taxon>Vigna</taxon>
    </lineage>
</organism>
<dbReference type="EMBL" id="CM003380">
    <property type="protein sequence ID" value="KOM56850.1"/>
    <property type="molecule type" value="Genomic_DNA"/>
</dbReference>
<name>A0A0L9VP78_PHAAN</name>
<feature type="domain" description="F-box" evidence="1">
    <location>
        <begin position="5"/>
        <end position="44"/>
    </location>
</feature>
<sequence length="229" mass="26490">MADLISSLSDEIICYILFFLKSREVVATSVLSKRWNLLWRSVSSLDFDTDEYFSLLKCEKDIRTFYNSVCSFLAARGDQPFYRFRLRCYFSMYIFKSIRTLIQNAVSESDRVQILDLKCDPDIVIPSVVFSFRTLVTLKLEYITVEDISFVDLPLFKILHLNYINSPIEIDLSQLLSGCPNLEDLKVIKVGHLACETKGKFIRLPKLVRASIGKFLLPLEIFKEVEVLV</sequence>
<dbReference type="PANTHER" id="PTHR31293:SF12">
    <property type="entry name" value="RNI-LIKE SUPERFAMILY PROTEIN"/>
    <property type="match status" value="1"/>
</dbReference>
<dbReference type="InterPro" id="IPR001810">
    <property type="entry name" value="F-box_dom"/>
</dbReference>
<evidence type="ECO:0000313" key="2">
    <source>
        <dbReference type="EMBL" id="KOM56850.1"/>
    </source>
</evidence>
<dbReference type="InterPro" id="IPR055294">
    <property type="entry name" value="FBL60-like"/>
</dbReference>
<dbReference type="InterPro" id="IPR036047">
    <property type="entry name" value="F-box-like_dom_sf"/>
</dbReference>
<dbReference type="SUPFAM" id="SSF52047">
    <property type="entry name" value="RNI-like"/>
    <property type="match status" value="1"/>
</dbReference>
<protein>
    <recommendedName>
        <fullName evidence="1">F-box domain-containing protein</fullName>
    </recommendedName>
</protein>